<accession>A0A376FIV5</accession>
<proteinExistence type="predicted"/>
<evidence type="ECO:0000313" key="2">
    <source>
        <dbReference type="Proteomes" id="UP000255163"/>
    </source>
</evidence>
<dbReference type="Gene3D" id="1.10.260.40">
    <property type="entry name" value="lambda repressor-like DNA-binding domains"/>
    <property type="match status" value="1"/>
</dbReference>
<dbReference type="Proteomes" id="UP000255163">
    <property type="component" value="Unassembled WGS sequence"/>
</dbReference>
<evidence type="ECO:0000313" key="1">
    <source>
        <dbReference type="EMBL" id="STD27219.1"/>
    </source>
</evidence>
<dbReference type="InterPro" id="IPR010982">
    <property type="entry name" value="Lambda_DNA-bd_dom_sf"/>
</dbReference>
<sequence length="71" mass="8108">MTTDEIEQHFGSTEKVAEFFGITSEAVYQWRNRPGRLIPKGRAAEAAYRTAGELEFNPERYGKNTTPNDQK</sequence>
<dbReference type="GO" id="GO:0003677">
    <property type="term" value="F:DNA binding"/>
    <property type="evidence" value="ECO:0007669"/>
    <property type="project" value="UniProtKB-KW"/>
</dbReference>
<gene>
    <name evidence="1" type="ORF">NCTC12123_06000</name>
</gene>
<dbReference type="RefSeq" id="WP_020324431.1">
    <property type="nucleotide sequence ID" value="NZ_CP011863.1"/>
</dbReference>
<dbReference type="EMBL" id="UFYI01000007">
    <property type="protein sequence ID" value="STD27219.1"/>
    <property type="molecule type" value="Genomic_DNA"/>
</dbReference>
<keyword evidence="1" id="KW-0238">DNA-binding</keyword>
<reference evidence="1 2" key="1">
    <citation type="submission" date="2018-06" db="EMBL/GenBank/DDBJ databases">
        <authorList>
            <consortium name="Pathogen Informatics"/>
            <person name="Doyle S."/>
        </authorList>
    </citation>
    <scope>NUCLEOTIDE SEQUENCE [LARGE SCALE GENOMIC DNA]</scope>
    <source>
        <strain evidence="1 2">NCTC12123</strain>
    </source>
</reference>
<name>A0A376FIV5_ENTAS</name>
<dbReference type="Pfam" id="PF14549">
    <property type="entry name" value="P22_Cro"/>
    <property type="match status" value="1"/>
</dbReference>
<organism evidence="1 2">
    <name type="scientific">Enterobacter asburiae</name>
    <dbReference type="NCBI Taxonomy" id="61645"/>
    <lineage>
        <taxon>Bacteria</taxon>
        <taxon>Pseudomonadati</taxon>
        <taxon>Pseudomonadota</taxon>
        <taxon>Gammaproteobacteria</taxon>
        <taxon>Enterobacterales</taxon>
        <taxon>Enterobacteriaceae</taxon>
        <taxon>Enterobacter</taxon>
        <taxon>Enterobacter cloacae complex</taxon>
    </lineage>
</organism>
<protein>
    <submittedName>
        <fullName evidence="1">DNA-binding transcriptional regulator DicC</fullName>
    </submittedName>
</protein>
<dbReference type="AlphaFoldDB" id="A0A376FIV5"/>
<dbReference type="SUPFAM" id="SSF47413">
    <property type="entry name" value="lambda repressor-like DNA-binding domains"/>
    <property type="match status" value="1"/>
</dbReference>